<gene>
    <name evidence="1" type="ORF">ABWT76_004785</name>
</gene>
<sequence>MPLFQVANGNDTPSNRATGENILFLLPVQTISSDRHSRKKEVSHKINLSLRHWKSSKLMPESQK</sequence>
<name>A0AAU8JB86_9CYAN</name>
<organism evidence="1">
    <name type="scientific">Planktothricoides raciborskii GIHE-MW2</name>
    <dbReference type="NCBI Taxonomy" id="2792601"/>
    <lineage>
        <taxon>Bacteria</taxon>
        <taxon>Bacillati</taxon>
        <taxon>Cyanobacteriota</taxon>
        <taxon>Cyanophyceae</taxon>
        <taxon>Oscillatoriophycideae</taxon>
        <taxon>Oscillatoriales</taxon>
        <taxon>Oscillatoriaceae</taxon>
        <taxon>Planktothricoides</taxon>
    </lineage>
</organism>
<dbReference type="AlphaFoldDB" id="A0AAU8JB86"/>
<accession>A0AAU8JB86</accession>
<reference evidence="1" key="1">
    <citation type="submission" date="2024-07" db="EMBL/GenBank/DDBJ databases">
        <authorList>
            <person name="Kim Y.J."/>
            <person name="Jeong J.Y."/>
        </authorList>
    </citation>
    <scope>NUCLEOTIDE SEQUENCE</scope>
    <source>
        <strain evidence="1">GIHE-MW2</strain>
    </source>
</reference>
<dbReference type="RefSeq" id="WP_156331441.1">
    <property type="nucleotide sequence ID" value="NZ_CP159837.1"/>
</dbReference>
<protein>
    <submittedName>
        <fullName evidence="1">Uncharacterized protein</fullName>
    </submittedName>
</protein>
<proteinExistence type="predicted"/>
<evidence type="ECO:0000313" key="1">
    <source>
        <dbReference type="EMBL" id="XCM36055.1"/>
    </source>
</evidence>
<dbReference type="EMBL" id="CP159837">
    <property type="protein sequence ID" value="XCM36055.1"/>
    <property type="molecule type" value="Genomic_DNA"/>
</dbReference>